<comment type="caution">
    <text evidence="2">The sequence shown here is derived from an EMBL/GenBank/DDBJ whole genome shotgun (WGS) entry which is preliminary data.</text>
</comment>
<reference evidence="2 3" key="1">
    <citation type="submission" date="2019-03" db="EMBL/GenBank/DDBJ databases">
        <title>Single cell metagenomics reveals metabolic interactions within the superorganism composed of flagellate Streblomastix strix and complex community of Bacteroidetes bacteria on its surface.</title>
        <authorList>
            <person name="Treitli S.C."/>
            <person name="Kolisko M."/>
            <person name="Husnik F."/>
            <person name="Keeling P."/>
            <person name="Hampl V."/>
        </authorList>
    </citation>
    <scope>NUCLEOTIDE SEQUENCE [LARGE SCALE GENOMIC DNA]</scope>
    <source>
        <strain evidence="2">ST1C</strain>
    </source>
</reference>
<feature type="transmembrane region" description="Helical" evidence="1">
    <location>
        <begin position="84"/>
        <end position="113"/>
    </location>
</feature>
<keyword evidence="1" id="KW-0812">Transmembrane</keyword>
<proteinExistence type="predicted"/>
<evidence type="ECO:0000256" key="1">
    <source>
        <dbReference type="SAM" id="Phobius"/>
    </source>
</evidence>
<gene>
    <name evidence="2" type="ORF">EZS28_009360</name>
</gene>
<accession>A0A5J4WJR3</accession>
<dbReference type="Proteomes" id="UP000324800">
    <property type="component" value="Unassembled WGS sequence"/>
</dbReference>
<keyword evidence="1" id="KW-0472">Membrane</keyword>
<sequence>MRANSYGKSQPPKFLYIISNADVKGLKELLIRFGPLQIYLNTQDLFDIAHTGLLVGWTKDNWLFADYAGGVLIVTEPAQTEGKYFGFVLINGVSAIRAAFGLVAAVLVLPVLLH</sequence>
<keyword evidence="1" id="KW-1133">Transmembrane helix</keyword>
<dbReference type="EMBL" id="SNRW01001768">
    <property type="protein sequence ID" value="KAA6395108.1"/>
    <property type="molecule type" value="Genomic_DNA"/>
</dbReference>
<dbReference type="AlphaFoldDB" id="A0A5J4WJR3"/>
<organism evidence="2 3">
    <name type="scientific">Streblomastix strix</name>
    <dbReference type="NCBI Taxonomy" id="222440"/>
    <lineage>
        <taxon>Eukaryota</taxon>
        <taxon>Metamonada</taxon>
        <taxon>Preaxostyla</taxon>
        <taxon>Oxymonadida</taxon>
        <taxon>Streblomastigidae</taxon>
        <taxon>Streblomastix</taxon>
    </lineage>
</organism>
<name>A0A5J4WJR3_9EUKA</name>
<evidence type="ECO:0000313" key="3">
    <source>
        <dbReference type="Proteomes" id="UP000324800"/>
    </source>
</evidence>
<evidence type="ECO:0000313" key="2">
    <source>
        <dbReference type="EMBL" id="KAA6395108.1"/>
    </source>
</evidence>
<protein>
    <submittedName>
        <fullName evidence="2">Uncharacterized protein</fullName>
    </submittedName>
</protein>